<evidence type="ECO:0000313" key="2">
    <source>
        <dbReference type="Proteomes" id="UP000288805"/>
    </source>
</evidence>
<reference evidence="1 2" key="1">
    <citation type="journal article" date="2018" name="PLoS Genet.">
        <title>Population sequencing reveals clonal diversity and ancestral inbreeding in the grapevine cultivar Chardonnay.</title>
        <authorList>
            <person name="Roach M.J."/>
            <person name="Johnson D.L."/>
            <person name="Bohlmann J."/>
            <person name="van Vuuren H.J."/>
            <person name="Jones S.J."/>
            <person name="Pretorius I.S."/>
            <person name="Schmidt S.A."/>
            <person name="Borneman A.R."/>
        </authorList>
    </citation>
    <scope>NUCLEOTIDE SEQUENCE [LARGE SCALE GENOMIC DNA]</scope>
    <source>
        <strain evidence="2">cv. Chardonnay</strain>
        <tissue evidence="1">Leaf</tissue>
    </source>
</reference>
<dbReference type="Proteomes" id="UP000288805">
    <property type="component" value="Unassembled WGS sequence"/>
</dbReference>
<dbReference type="Pfam" id="PF25880">
    <property type="entry name" value="WHD_CHMP7_1st"/>
    <property type="match status" value="1"/>
</dbReference>
<gene>
    <name evidence="1" type="ORF">CK203_068106</name>
</gene>
<dbReference type="EMBL" id="QGNW01001434">
    <property type="protein sequence ID" value="RVW41544.1"/>
    <property type="molecule type" value="Genomic_DNA"/>
</dbReference>
<organism evidence="1 2">
    <name type="scientific">Vitis vinifera</name>
    <name type="common">Grape</name>
    <dbReference type="NCBI Taxonomy" id="29760"/>
    <lineage>
        <taxon>Eukaryota</taxon>
        <taxon>Viridiplantae</taxon>
        <taxon>Streptophyta</taxon>
        <taxon>Embryophyta</taxon>
        <taxon>Tracheophyta</taxon>
        <taxon>Spermatophyta</taxon>
        <taxon>Magnoliopsida</taxon>
        <taxon>eudicotyledons</taxon>
        <taxon>Gunneridae</taxon>
        <taxon>Pentapetalae</taxon>
        <taxon>rosids</taxon>
        <taxon>Vitales</taxon>
        <taxon>Vitaceae</taxon>
        <taxon>Viteae</taxon>
        <taxon>Vitis</taxon>
    </lineage>
</organism>
<comment type="caution">
    <text evidence="1">The sequence shown here is derived from an EMBL/GenBank/DDBJ whole genome shotgun (WGS) entry which is preliminary data.</text>
</comment>
<protein>
    <submittedName>
        <fullName evidence="1">Uncharacterized protein</fullName>
    </submittedName>
</protein>
<proteinExistence type="predicted"/>
<accession>A0A438E1G2</accession>
<sequence>MESEAVREFIRREVKDWEEEAIATARFKAFSGQRSDWEARYQFWRDLILKLIVEGFQVKKDWFNRGGLTPLCLDHVLMTCIRIVQIGVAAAGMLFKWARVYWVSVAIIL</sequence>
<evidence type="ECO:0000313" key="1">
    <source>
        <dbReference type="EMBL" id="RVW41544.1"/>
    </source>
</evidence>
<name>A0A438E1G2_VITVI</name>
<dbReference type="AlphaFoldDB" id="A0A438E1G2"/>